<accession>A0A8J2LC70</accession>
<proteinExistence type="predicted"/>
<dbReference type="AlphaFoldDB" id="A0A8J2LC70"/>
<sequence length="25" mass="3009">MDSALQEIQRARDLLRVSTKRLDYM</sequence>
<feature type="non-terminal residue" evidence="1">
    <location>
        <position position="1"/>
    </location>
</feature>
<name>A0A8J2LC70_9HEXA</name>
<evidence type="ECO:0000313" key="1">
    <source>
        <dbReference type="EMBL" id="CAG7832802.1"/>
    </source>
</evidence>
<dbReference type="Proteomes" id="UP000708208">
    <property type="component" value="Unassembled WGS sequence"/>
</dbReference>
<keyword evidence="2" id="KW-1185">Reference proteome</keyword>
<gene>
    <name evidence="1" type="ORF">AFUS01_LOCUS42468</name>
</gene>
<reference evidence="1" key="1">
    <citation type="submission" date="2021-06" db="EMBL/GenBank/DDBJ databases">
        <authorList>
            <person name="Hodson N. C."/>
            <person name="Mongue J. A."/>
            <person name="Jaron S. K."/>
        </authorList>
    </citation>
    <scope>NUCLEOTIDE SEQUENCE</scope>
</reference>
<dbReference type="EMBL" id="CAJVCH010567007">
    <property type="protein sequence ID" value="CAG7832802.1"/>
    <property type="molecule type" value="Genomic_DNA"/>
</dbReference>
<evidence type="ECO:0000313" key="2">
    <source>
        <dbReference type="Proteomes" id="UP000708208"/>
    </source>
</evidence>
<comment type="caution">
    <text evidence="1">The sequence shown here is derived from an EMBL/GenBank/DDBJ whole genome shotgun (WGS) entry which is preliminary data.</text>
</comment>
<organism evidence="1 2">
    <name type="scientific">Allacma fusca</name>
    <dbReference type="NCBI Taxonomy" id="39272"/>
    <lineage>
        <taxon>Eukaryota</taxon>
        <taxon>Metazoa</taxon>
        <taxon>Ecdysozoa</taxon>
        <taxon>Arthropoda</taxon>
        <taxon>Hexapoda</taxon>
        <taxon>Collembola</taxon>
        <taxon>Symphypleona</taxon>
        <taxon>Sminthuridae</taxon>
        <taxon>Allacma</taxon>
    </lineage>
</organism>
<protein>
    <submittedName>
        <fullName evidence="1">Uncharacterized protein</fullName>
    </submittedName>
</protein>